<evidence type="ECO:0000313" key="3">
    <source>
        <dbReference type="Proteomes" id="UP000236161"/>
    </source>
</evidence>
<sequence>MLKNMKGEVEKKIADNSCEKPKTNCQRSETSNNFLLHHNDAESCSLSYNTMISDGQSNYQTAFENKNYIKVSKMEQELEVELHRLEILNLEDQESVHPHQDKMEVESETSDERLNEAYQEVNNEAKEEGRKHGGGVCPRELERRLRDLLEARQQERIAELENALECAERKLHDKEMEVCWWRDTARLVSKHSDDKIYMQF</sequence>
<feature type="coiled-coil region" evidence="1">
    <location>
        <begin position="71"/>
        <end position="177"/>
    </location>
</feature>
<dbReference type="PANTHER" id="PTHR33476:SF22">
    <property type="entry name" value="PROTEIN POLAR LOCALIZATION DURING ASYMMETRIC DIVISION AND REDISTRIBUTION"/>
    <property type="match status" value="1"/>
</dbReference>
<evidence type="ECO:0000256" key="1">
    <source>
        <dbReference type="SAM" id="Coils"/>
    </source>
</evidence>
<accession>A0A2H9ZY96</accession>
<dbReference type="GO" id="GO:0008356">
    <property type="term" value="P:asymmetric cell division"/>
    <property type="evidence" value="ECO:0007669"/>
    <property type="project" value="InterPro"/>
</dbReference>
<name>A0A2H9ZY96_9ASPA</name>
<dbReference type="EMBL" id="KZ452646">
    <property type="protein sequence ID" value="PKA48269.1"/>
    <property type="molecule type" value="Genomic_DNA"/>
</dbReference>
<dbReference type="OrthoDB" id="1916242at2759"/>
<proteinExistence type="predicted"/>
<keyword evidence="1" id="KW-0175">Coiled coil</keyword>
<evidence type="ECO:0000313" key="2">
    <source>
        <dbReference type="EMBL" id="PKA48269.1"/>
    </source>
</evidence>
<keyword evidence="3" id="KW-1185">Reference proteome</keyword>
<dbReference type="STRING" id="1088818.A0A2H9ZY96"/>
<dbReference type="PANTHER" id="PTHR33476">
    <property type="entry name" value="EMB|CAB62613.1"/>
    <property type="match status" value="1"/>
</dbReference>
<organism evidence="2 3">
    <name type="scientific">Apostasia shenzhenica</name>
    <dbReference type="NCBI Taxonomy" id="1088818"/>
    <lineage>
        <taxon>Eukaryota</taxon>
        <taxon>Viridiplantae</taxon>
        <taxon>Streptophyta</taxon>
        <taxon>Embryophyta</taxon>
        <taxon>Tracheophyta</taxon>
        <taxon>Spermatophyta</taxon>
        <taxon>Magnoliopsida</taxon>
        <taxon>Liliopsida</taxon>
        <taxon>Asparagales</taxon>
        <taxon>Orchidaceae</taxon>
        <taxon>Apostasioideae</taxon>
        <taxon>Apostasia</taxon>
    </lineage>
</organism>
<reference evidence="2 3" key="1">
    <citation type="journal article" date="2017" name="Nature">
        <title>The Apostasia genome and the evolution of orchids.</title>
        <authorList>
            <person name="Zhang G.Q."/>
            <person name="Liu K.W."/>
            <person name="Li Z."/>
            <person name="Lohaus R."/>
            <person name="Hsiao Y.Y."/>
            <person name="Niu S.C."/>
            <person name="Wang J.Y."/>
            <person name="Lin Y.C."/>
            <person name="Xu Q."/>
            <person name="Chen L.J."/>
            <person name="Yoshida K."/>
            <person name="Fujiwara S."/>
            <person name="Wang Z.W."/>
            <person name="Zhang Y.Q."/>
            <person name="Mitsuda N."/>
            <person name="Wang M."/>
            <person name="Liu G.H."/>
            <person name="Pecoraro L."/>
            <person name="Huang H.X."/>
            <person name="Xiao X.J."/>
            <person name="Lin M."/>
            <person name="Wu X.Y."/>
            <person name="Wu W.L."/>
            <person name="Chen Y.Y."/>
            <person name="Chang S.B."/>
            <person name="Sakamoto S."/>
            <person name="Ohme-Takagi M."/>
            <person name="Yagi M."/>
            <person name="Zeng S.J."/>
            <person name="Shen C.Y."/>
            <person name="Yeh C.M."/>
            <person name="Luo Y.B."/>
            <person name="Tsai W.C."/>
            <person name="Van de Peer Y."/>
            <person name="Liu Z.J."/>
        </authorList>
    </citation>
    <scope>NUCLEOTIDE SEQUENCE [LARGE SCALE GENOMIC DNA]</scope>
    <source>
        <strain evidence="3">cv. Shenzhen</strain>
        <tissue evidence="2">Stem</tissue>
    </source>
</reference>
<gene>
    <name evidence="2" type="ORF">AXF42_Ash020704</name>
</gene>
<dbReference type="InterPro" id="IPR040348">
    <property type="entry name" value="POLAR-like"/>
</dbReference>
<dbReference type="Proteomes" id="UP000236161">
    <property type="component" value="Unassembled WGS sequence"/>
</dbReference>
<protein>
    <submittedName>
        <fullName evidence="2">Uncharacterized protein</fullName>
    </submittedName>
</protein>
<dbReference type="AlphaFoldDB" id="A0A2H9ZY96"/>